<evidence type="ECO:0000313" key="3">
    <source>
        <dbReference type="Proteomes" id="UP000487117"/>
    </source>
</evidence>
<gene>
    <name evidence="2" type="primary">relA_2</name>
    <name evidence="2" type="ORF">GAK31_00990</name>
</gene>
<organism evidence="2 3">
    <name type="scientific">Stenotrophomonas maltophilia</name>
    <name type="common">Pseudomonas maltophilia</name>
    <name type="synonym">Xanthomonas maltophilia</name>
    <dbReference type="NCBI Taxonomy" id="40324"/>
    <lineage>
        <taxon>Bacteria</taxon>
        <taxon>Pseudomonadati</taxon>
        <taxon>Pseudomonadota</taxon>
        <taxon>Gammaproteobacteria</taxon>
        <taxon>Lysobacterales</taxon>
        <taxon>Lysobacteraceae</taxon>
        <taxon>Stenotrophomonas</taxon>
        <taxon>Stenotrophomonas maltophilia group</taxon>
    </lineage>
</organism>
<dbReference type="GO" id="GO:0016301">
    <property type="term" value="F:kinase activity"/>
    <property type="evidence" value="ECO:0007669"/>
    <property type="project" value="UniProtKB-KW"/>
</dbReference>
<dbReference type="AlphaFoldDB" id="A0A7V8FGT8"/>
<dbReference type="Gene3D" id="1.10.3210.10">
    <property type="entry name" value="Hypothetical protein af1432"/>
    <property type="match status" value="1"/>
</dbReference>
<feature type="compositionally biased region" description="Low complexity" evidence="1">
    <location>
        <begin position="183"/>
        <end position="192"/>
    </location>
</feature>
<dbReference type="Proteomes" id="UP000487117">
    <property type="component" value="Unassembled WGS sequence"/>
</dbReference>
<dbReference type="SUPFAM" id="SSF109604">
    <property type="entry name" value="HD-domain/PDEase-like"/>
    <property type="match status" value="1"/>
</dbReference>
<evidence type="ECO:0000256" key="1">
    <source>
        <dbReference type="SAM" id="MobiDB-lite"/>
    </source>
</evidence>
<proteinExistence type="predicted"/>
<dbReference type="EMBL" id="WNDS01000002">
    <property type="protein sequence ID" value="KAF1015516.1"/>
    <property type="molecule type" value="Genomic_DNA"/>
</dbReference>
<name>A0A7V8FGT8_STEMA</name>
<feature type="region of interest" description="Disordered" evidence="1">
    <location>
        <begin position="168"/>
        <end position="192"/>
    </location>
</feature>
<reference evidence="3" key="1">
    <citation type="journal article" date="2020" name="MBio">
        <title>Horizontal gene transfer to a defensive symbiont with a reduced genome amongst a multipartite beetle microbiome.</title>
        <authorList>
            <person name="Waterworth S.C."/>
            <person name="Florez L.V."/>
            <person name="Rees E.R."/>
            <person name="Hertweck C."/>
            <person name="Kaltenpoth M."/>
            <person name="Kwan J.C."/>
        </authorList>
    </citation>
    <scope>NUCLEOTIDE SEQUENCE [LARGE SCALE GENOMIC DNA]</scope>
</reference>
<accession>A0A7V8FGT8</accession>
<feature type="compositionally biased region" description="Basic residues" evidence="1">
    <location>
        <begin position="169"/>
        <end position="182"/>
    </location>
</feature>
<sequence>MDWVVEARTLACEAHAGQQDKAGLPYIEHVARVAAAIHDDDIAKAAAWLHDVVEDCPQHAARLEVFPAPVREIVTLLSRHSAPDAQQYYARIRQHPRALKVKLADIADNAHPRRLLQLPPAVAERLRGKYAAAPAALGTASTSTDVPDPAAARAAVDGDLTHVGAAGRGCRRRCQQRRRRARSAPAGADQRT</sequence>
<comment type="caution">
    <text evidence="2">The sequence shown here is derived from an EMBL/GenBank/DDBJ whole genome shotgun (WGS) entry which is preliminary data.</text>
</comment>
<dbReference type="Pfam" id="PF13328">
    <property type="entry name" value="HD_4"/>
    <property type="match status" value="1"/>
</dbReference>
<keyword evidence="2" id="KW-0418">Kinase</keyword>
<keyword evidence="2" id="KW-0808">Transferase</keyword>
<protein>
    <submittedName>
        <fullName evidence="2">GTP pyrophosphokinase</fullName>
    </submittedName>
</protein>
<evidence type="ECO:0000313" key="2">
    <source>
        <dbReference type="EMBL" id="KAF1015516.1"/>
    </source>
</evidence>